<dbReference type="GO" id="GO:0006457">
    <property type="term" value="P:protein folding"/>
    <property type="evidence" value="ECO:0007669"/>
    <property type="project" value="TreeGrafter"/>
</dbReference>
<dbReference type="PANTHER" id="PTHR18929:SF210">
    <property type="entry name" value="PROTEIN DISULFIDE-ISOMERASE A4"/>
    <property type="match status" value="1"/>
</dbReference>
<dbReference type="PROSITE" id="PS51352">
    <property type="entry name" value="THIOREDOXIN_2"/>
    <property type="match status" value="2"/>
</dbReference>
<dbReference type="GO" id="GO:0005783">
    <property type="term" value="C:endoplasmic reticulum"/>
    <property type="evidence" value="ECO:0007669"/>
    <property type="project" value="TreeGrafter"/>
</dbReference>
<dbReference type="Pfam" id="PF13848">
    <property type="entry name" value="Thioredoxin_6"/>
    <property type="match status" value="1"/>
</dbReference>
<feature type="domain" description="Thioredoxin" evidence="4">
    <location>
        <begin position="108"/>
        <end position="235"/>
    </location>
</feature>
<dbReference type="GO" id="GO:0034976">
    <property type="term" value="P:response to endoplasmic reticulum stress"/>
    <property type="evidence" value="ECO:0007669"/>
    <property type="project" value="TreeGrafter"/>
</dbReference>
<name>A0A224Z5S4_9ACAR</name>
<comment type="similarity">
    <text evidence="1">Belongs to the protein disulfide isomerase family.</text>
</comment>
<feature type="compositionally biased region" description="Basic and acidic residues" evidence="2">
    <location>
        <begin position="102"/>
        <end position="111"/>
    </location>
</feature>
<feature type="region of interest" description="Disordered" evidence="2">
    <location>
        <begin position="712"/>
        <end position="757"/>
    </location>
</feature>
<dbReference type="GO" id="GO:0003756">
    <property type="term" value="F:protein disulfide isomerase activity"/>
    <property type="evidence" value="ECO:0007669"/>
    <property type="project" value="TreeGrafter"/>
</dbReference>
<dbReference type="CDD" id="cd02961">
    <property type="entry name" value="PDI_a_family"/>
    <property type="match status" value="2"/>
</dbReference>
<feature type="signal peptide" evidence="3">
    <location>
        <begin position="1"/>
        <end position="24"/>
    </location>
</feature>
<evidence type="ECO:0000256" key="2">
    <source>
        <dbReference type="SAM" id="MobiDB-lite"/>
    </source>
</evidence>
<reference evidence="5" key="1">
    <citation type="journal article" date="2017" name="Parasit. Vectors">
        <title>Sialotranscriptomics of Rhipicephalus zambeziensis reveals intricate expression profiles of secretory proteins and suggests tight temporal transcriptional regulation during blood-feeding.</title>
        <authorList>
            <person name="de Castro M.H."/>
            <person name="de Klerk D."/>
            <person name="Pienaar R."/>
            <person name="Rees D.J.G."/>
            <person name="Mans B.J."/>
        </authorList>
    </citation>
    <scope>NUCLEOTIDE SEQUENCE</scope>
    <source>
        <tissue evidence="5">Salivary glands</tissue>
    </source>
</reference>
<feature type="domain" description="Thioredoxin" evidence="4">
    <location>
        <begin position="238"/>
        <end position="372"/>
    </location>
</feature>
<feature type="compositionally biased region" description="Basic and acidic residues" evidence="2">
    <location>
        <begin position="70"/>
        <end position="82"/>
    </location>
</feature>
<dbReference type="GO" id="GO:0009986">
    <property type="term" value="C:cell surface"/>
    <property type="evidence" value="ECO:0007669"/>
    <property type="project" value="TreeGrafter"/>
</dbReference>
<dbReference type="Gene3D" id="3.40.30.10">
    <property type="entry name" value="Glutaredoxin"/>
    <property type="match status" value="5"/>
</dbReference>
<evidence type="ECO:0000256" key="1">
    <source>
        <dbReference type="ARBA" id="ARBA00006347"/>
    </source>
</evidence>
<evidence type="ECO:0000313" key="5">
    <source>
        <dbReference type="EMBL" id="MAA22083.1"/>
    </source>
</evidence>
<feature type="compositionally biased region" description="Basic and acidic residues" evidence="2">
    <location>
        <begin position="723"/>
        <end position="757"/>
    </location>
</feature>
<dbReference type="PRINTS" id="PR00421">
    <property type="entry name" value="THIOREDOXIN"/>
</dbReference>
<accession>A0A224Z5S4</accession>
<dbReference type="SUPFAM" id="SSF52833">
    <property type="entry name" value="Thioredoxin-like"/>
    <property type="match status" value="5"/>
</dbReference>
<dbReference type="FunFam" id="3.40.30.10:FF:000303">
    <property type="entry name" value="Protein disulfide-isomerase"/>
    <property type="match status" value="1"/>
</dbReference>
<sequence>MMSKMKTVLVLLVFAFMFVGNVLCGDMEQTLSEGGGRKEPGLNVDSGKLAPELQESSKTEGGGDSGAKTTEGEAKTEEKDGEVQVENEDDESKEGAAEEEEDKPKKPKFEQDTAPTLTHVDIEAMGVKVEMNVFKLNISNFYEVVNNTRYMLINFYAPWCEHCVKLEPEYARAALTLRRRDPQVILAKVDTTVEQKLANRFSVNKYPTLFFSHRGNTTEYENTFSAEGIVDAMAEKTDPMFEPPPEASLELTAVNFTMTINNAKLMLIYFYAPWCGHCRRLSPEFERAARRLKEYNIPLGKVDATKEKSLAEVNEVRSYPTLLLYRRGRRFEYNGPREEAGIVNHMLNLSQYPSKEVSTLKQFKKAIHPITITVLAVFSKSRGPFYKEFEAAANNLRGRHTFYHTYSMDLARHYKVTENSLVLIHPEILQSPYEEPYYTFSRPDATQVHMERFMEEHLFPLVGFRDVANLWKYINKYPIVVVFYDVDFGFDNKEETQRIRHKVLKVAQQYKGRVLFAVSHETDFEDDLKSLGLEDSGAEVNVGMWMSERERYRMAPVDDFKSANLRNFVESVLQGTLKQYVRSQTPPREQTRDVLTVVGSTFEELVMASDKDTLIMFRGPDCHMCDELVEELELCYNRIDYQAPDRFQSAIIDATQNDFPGIFKVDDFPTIYFVSAKDKMHPKLFQGIRKAFGLIKFVKENFSYDIPDRSDFSVFPAFKRPKPPKDDKAKDDKKAKDKDDKAKDEKSDDSTKKKEEL</sequence>
<organism evidence="5">
    <name type="scientific">Rhipicephalus zambeziensis</name>
    <dbReference type="NCBI Taxonomy" id="60191"/>
    <lineage>
        <taxon>Eukaryota</taxon>
        <taxon>Metazoa</taxon>
        <taxon>Ecdysozoa</taxon>
        <taxon>Arthropoda</taxon>
        <taxon>Chelicerata</taxon>
        <taxon>Arachnida</taxon>
        <taxon>Acari</taxon>
        <taxon>Parasitiformes</taxon>
        <taxon>Ixodida</taxon>
        <taxon>Ixodoidea</taxon>
        <taxon>Ixodidae</taxon>
        <taxon>Rhipicephalinae</taxon>
        <taxon>Rhipicephalus</taxon>
        <taxon>Rhipicephalus</taxon>
    </lineage>
</organism>
<dbReference type="Pfam" id="PF00085">
    <property type="entry name" value="Thioredoxin"/>
    <property type="match status" value="3"/>
</dbReference>
<dbReference type="EMBL" id="GFPF01010937">
    <property type="protein sequence ID" value="MAA22083.1"/>
    <property type="molecule type" value="Transcribed_RNA"/>
</dbReference>
<feature type="chain" id="PRO_5012126734" evidence="3">
    <location>
        <begin position="25"/>
        <end position="757"/>
    </location>
</feature>
<keyword evidence="3" id="KW-0732">Signal</keyword>
<feature type="compositionally biased region" description="Acidic residues" evidence="2">
    <location>
        <begin position="83"/>
        <end position="101"/>
    </location>
</feature>
<dbReference type="InterPro" id="IPR017937">
    <property type="entry name" value="Thioredoxin_CS"/>
</dbReference>
<dbReference type="AlphaFoldDB" id="A0A224Z5S4"/>
<dbReference type="InterPro" id="IPR036249">
    <property type="entry name" value="Thioredoxin-like_sf"/>
</dbReference>
<feature type="region of interest" description="Disordered" evidence="2">
    <location>
        <begin position="31"/>
        <end position="114"/>
    </location>
</feature>
<keyword evidence="5" id="KW-0413">Isomerase</keyword>
<dbReference type="InterPro" id="IPR013766">
    <property type="entry name" value="Thioredoxin_domain"/>
</dbReference>
<protein>
    <submittedName>
        <fullName evidence="5">Protein disulfide-isomerase</fullName>
    </submittedName>
</protein>
<evidence type="ECO:0000256" key="3">
    <source>
        <dbReference type="SAM" id="SignalP"/>
    </source>
</evidence>
<dbReference type="PANTHER" id="PTHR18929">
    <property type="entry name" value="PROTEIN DISULFIDE ISOMERASE"/>
    <property type="match status" value="1"/>
</dbReference>
<evidence type="ECO:0000259" key="4">
    <source>
        <dbReference type="PROSITE" id="PS51352"/>
    </source>
</evidence>
<dbReference type="PROSITE" id="PS00194">
    <property type="entry name" value="THIOREDOXIN_1"/>
    <property type="match status" value="2"/>
</dbReference>
<proteinExistence type="inferred from homology"/>